<dbReference type="Proteomes" id="UP000594205">
    <property type="component" value="Chromosome"/>
</dbReference>
<dbReference type="PANTHER" id="PTHR44329">
    <property type="entry name" value="SERINE/THREONINE-PROTEIN KINASE TNNI3K-RELATED"/>
    <property type="match status" value="1"/>
</dbReference>
<feature type="domain" description="Protein kinase" evidence="1">
    <location>
        <begin position="19"/>
        <end position="305"/>
    </location>
</feature>
<dbReference type="KEGG" id="sfeu:IM697_40010"/>
<protein>
    <submittedName>
        <fullName evidence="2">Protein kinase</fullName>
    </submittedName>
</protein>
<gene>
    <name evidence="2" type="ORF">IM697_40010</name>
</gene>
<dbReference type="InterPro" id="IPR000719">
    <property type="entry name" value="Prot_kinase_dom"/>
</dbReference>
<accession>A0A7M2SIH0</accession>
<dbReference type="InterPro" id="IPR051681">
    <property type="entry name" value="Ser/Thr_Kinases-Pseudokinases"/>
</dbReference>
<dbReference type="InterPro" id="IPR011009">
    <property type="entry name" value="Kinase-like_dom_sf"/>
</dbReference>
<keyword evidence="2" id="KW-0808">Transferase</keyword>
<organism evidence="2 3">
    <name type="scientific">Streptomyces ferrugineus</name>
    <dbReference type="NCBI Taxonomy" id="1413221"/>
    <lineage>
        <taxon>Bacteria</taxon>
        <taxon>Bacillati</taxon>
        <taxon>Actinomycetota</taxon>
        <taxon>Actinomycetes</taxon>
        <taxon>Kitasatosporales</taxon>
        <taxon>Streptomycetaceae</taxon>
        <taxon>Streptomyces</taxon>
    </lineage>
</organism>
<keyword evidence="2" id="KW-0418">Kinase</keyword>
<proteinExistence type="predicted"/>
<keyword evidence="3" id="KW-1185">Reference proteome</keyword>
<dbReference type="EMBL" id="CP063373">
    <property type="protein sequence ID" value="QOV36137.1"/>
    <property type="molecule type" value="Genomic_DNA"/>
</dbReference>
<evidence type="ECO:0000313" key="3">
    <source>
        <dbReference type="Proteomes" id="UP000594205"/>
    </source>
</evidence>
<reference evidence="2 3" key="1">
    <citation type="submission" date="2020-10" db="EMBL/GenBank/DDBJ databases">
        <title>Streptomyces ferrugineus complate genome analysis.</title>
        <authorList>
            <person name="Anwar N."/>
        </authorList>
    </citation>
    <scope>NUCLEOTIDE SEQUENCE [LARGE SCALE GENOMIC DNA]</scope>
    <source>
        <strain evidence="2 3">CCTCC AA2014009</strain>
    </source>
</reference>
<evidence type="ECO:0000259" key="1">
    <source>
        <dbReference type="PROSITE" id="PS50011"/>
    </source>
</evidence>
<dbReference type="GO" id="GO:0005524">
    <property type="term" value="F:ATP binding"/>
    <property type="evidence" value="ECO:0007669"/>
    <property type="project" value="InterPro"/>
</dbReference>
<dbReference type="CDD" id="cd14014">
    <property type="entry name" value="STKc_PknB_like"/>
    <property type="match status" value="1"/>
</dbReference>
<sequence>MTGRPHAVQVPAGYRVGTWEVREPIASGGFSTVYAARATSGNAARPQSVALKFLPTGTHTPRQLAHLRDLAEREVDLLKRLRAPRLIRMYEALTVDDPGHPELDGATVLVLELARGSLDTLLSRRPAFDAVSALLLQVCEGLDQLHRAGWVHGDLKPANVLLMDDGTVRLADFNTAAELHGTHAYAPAFSTPDHTPPELLFPEFGARGLLIRPTADIWAFGILAHLALTGTHPLPGASPATRRDSAVRYARGAEELRLSAELPPVWRQIITDCLARTHEERVAHDTAALLRRVARATGTDRAPRLPRLRPRPRGRVMLATTTATALLAGLGLGITALVEDGRSPGPGLQADTAADAAPTSAGASATATGYGRCPPGDICFFTEPAGQGDMCSWWGDDVDWARGENVCSWAGRADARSVFNNGLDTDAGETFVNVVYYGQRALRDRQGCVEVGTRRDLPAGVRPLSHTWAQACPLT</sequence>
<dbReference type="SUPFAM" id="SSF56112">
    <property type="entry name" value="Protein kinase-like (PK-like)"/>
    <property type="match status" value="1"/>
</dbReference>
<dbReference type="Gene3D" id="1.10.510.10">
    <property type="entry name" value="Transferase(Phosphotransferase) domain 1"/>
    <property type="match status" value="1"/>
</dbReference>
<dbReference type="Pfam" id="PF03995">
    <property type="entry name" value="Inhibitor_I36"/>
    <property type="match status" value="1"/>
</dbReference>
<dbReference type="Pfam" id="PF00069">
    <property type="entry name" value="Pkinase"/>
    <property type="match status" value="1"/>
</dbReference>
<dbReference type="PROSITE" id="PS50011">
    <property type="entry name" value="PROTEIN_KINASE_DOM"/>
    <property type="match status" value="1"/>
</dbReference>
<dbReference type="SMART" id="SM00220">
    <property type="entry name" value="S_TKc"/>
    <property type="match status" value="1"/>
</dbReference>
<name>A0A7M2SIH0_9ACTN</name>
<dbReference type="GO" id="GO:0004674">
    <property type="term" value="F:protein serine/threonine kinase activity"/>
    <property type="evidence" value="ECO:0007669"/>
    <property type="project" value="TreeGrafter"/>
</dbReference>
<evidence type="ECO:0000313" key="2">
    <source>
        <dbReference type="EMBL" id="QOV36137.1"/>
    </source>
</evidence>
<dbReference type="AlphaFoldDB" id="A0A7M2SIH0"/>
<dbReference type="RefSeq" id="WP_194041781.1">
    <property type="nucleotide sequence ID" value="NZ_CP063373.1"/>
</dbReference>